<gene>
    <name evidence="2" type="ORF">Cadr_000029423</name>
</gene>
<protein>
    <submittedName>
        <fullName evidence="2">Uncharacterized protein</fullName>
    </submittedName>
</protein>
<organism evidence="2 3">
    <name type="scientific">Camelus dromedarius</name>
    <name type="common">Dromedary</name>
    <name type="synonym">Arabian camel</name>
    <dbReference type="NCBI Taxonomy" id="9838"/>
    <lineage>
        <taxon>Eukaryota</taxon>
        <taxon>Metazoa</taxon>
        <taxon>Chordata</taxon>
        <taxon>Craniata</taxon>
        <taxon>Vertebrata</taxon>
        <taxon>Euteleostomi</taxon>
        <taxon>Mammalia</taxon>
        <taxon>Eutheria</taxon>
        <taxon>Laurasiatheria</taxon>
        <taxon>Artiodactyla</taxon>
        <taxon>Tylopoda</taxon>
        <taxon>Camelidae</taxon>
        <taxon>Camelus</taxon>
    </lineage>
</organism>
<name>A0A5N4C5Q5_CAMDR</name>
<proteinExistence type="predicted"/>
<comment type="caution">
    <text evidence="2">The sequence shown here is derived from an EMBL/GenBank/DDBJ whole genome shotgun (WGS) entry which is preliminary data.</text>
</comment>
<dbReference type="EMBL" id="JWIN03000034">
    <property type="protein sequence ID" value="KAB1254196.1"/>
    <property type="molecule type" value="Genomic_DNA"/>
</dbReference>
<feature type="region of interest" description="Disordered" evidence="1">
    <location>
        <begin position="56"/>
        <end position="90"/>
    </location>
</feature>
<evidence type="ECO:0000256" key="1">
    <source>
        <dbReference type="SAM" id="MobiDB-lite"/>
    </source>
</evidence>
<dbReference type="Proteomes" id="UP000299084">
    <property type="component" value="Unassembled WGS sequence"/>
</dbReference>
<feature type="compositionally biased region" description="Polar residues" evidence="1">
    <location>
        <begin position="1"/>
        <end position="12"/>
    </location>
</feature>
<keyword evidence="3" id="KW-1185">Reference proteome</keyword>
<evidence type="ECO:0000313" key="3">
    <source>
        <dbReference type="Proteomes" id="UP000299084"/>
    </source>
</evidence>
<feature type="region of interest" description="Disordered" evidence="1">
    <location>
        <begin position="1"/>
        <end position="23"/>
    </location>
</feature>
<accession>A0A5N4C5Q5</accession>
<dbReference type="AlphaFoldDB" id="A0A5N4C5Q5"/>
<reference evidence="2 3" key="1">
    <citation type="journal article" date="2019" name="Mol. Ecol. Resour.">
        <title>Improving Illumina assemblies with Hi-C and long reads: an example with the North African dromedary.</title>
        <authorList>
            <person name="Elbers J.P."/>
            <person name="Rogers M.F."/>
            <person name="Perelman P.L."/>
            <person name="Proskuryakova A.A."/>
            <person name="Serdyukova N.A."/>
            <person name="Johnson W.E."/>
            <person name="Horin P."/>
            <person name="Corander J."/>
            <person name="Murphy D."/>
            <person name="Burger P.A."/>
        </authorList>
    </citation>
    <scope>NUCLEOTIDE SEQUENCE [LARGE SCALE GENOMIC DNA]</scope>
    <source>
        <strain evidence="2">Drom800</strain>
        <tissue evidence="2">Blood</tissue>
    </source>
</reference>
<sequence length="173" mass="19162">MGQPRGRSTVTFPSERESGRTPCSVGLEKQVFIQIEKQRSAEPRLPWAWGLQLQKQREAEGRGAGAQPGREGPRALTPVPVSPSPARPVSRGQPWLFSDLIYSRSEGPGSPARLVPPLRKCSGPWPLKVWALLFTCSKGHRASLCVYWAQGGATDAREDQLKLRSPQRRKGWV</sequence>
<evidence type="ECO:0000313" key="2">
    <source>
        <dbReference type="EMBL" id="KAB1254196.1"/>
    </source>
</evidence>